<reference evidence="3" key="1">
    <citation type="journal article" date="2005" name="Nature">
        <title>The map-based sequence of the rice genome.</title>
        <authorList>
            <consortium name="International rice genome sequencing project (IRGSP)"/>
            <person name="Matsumoto T."/>
            <person name="Wu J."/>
            <person name="Kanamori H."/>
            <person name="Katayose Y."/>
            <person name="Fujisawa M."/>
            <person name="Namiki N."/>
            <person name="Mizuno H."/>
            <person name="Yamamoto K."/>
            <person name="Antonio B.A."/>
            <person name="Baba T."/>
            <person name="Sakata K."/>
            <person name="Nagamura Y."/>
            <person name="Aoki H."/>
            <person name="Arikawa K."/>
            <person name="Arita K."/>
            <person name="Bito T."/>
            <person name="Chiden Y."/>
            <person name="Fujitsuka N."/>
            <person name="Fukunaka R."/>
            <person name="Hamada M."/>
            <person name="Harada C."/>
            <person name="Hayashi A."/>
            <person name="Hijishita S."/>
            <person name="Honda M."/>
            <person name="Hosokawa S."/>
            <person name="Ichikawa Y."/>
            <person name="Idonuma A."/>
            <person name="Iijima M."/>
            <person name="Ikeda M."/>
            <person name="Ikeno M."/>
            <person name="Ito K."/>
            <person name="Ito S."/>
            <person name="Ito T."/>
            <person name="Ito Y."/>
            <person name="Ito Y."/>
            <person name="Iwabuchi A."/>
            <person name="Kamiya K."/>
            <person name="Karasawa W."/>
            <person name="Kurita K."/>
            <person name="Katagiri S."/>
            <person name="Kikuta A."/>
            <person name="Kobayashi H."/>
            <person name="Kobayashi N."/>
            <person name="Machita K."/>
            <person name="Maehara T."/>
            <person name="Masukawa M."/>
            <person name="Mizubayashi T."/>
            <person name="Mukai Y."/>
            <person name="Nagasaki H."/>
            <person name="Nagata Y."/>
            <person name="Naito S."/>
            <person name="Nakashima M."/>
            <person name="Nakama Y."/>
            <person name="Nakamichi Y."/>
            <person name="Nakamura M."/>
            <person name="Meguro A."/>
            <person name="Negishi M."/>
            <person name="Ohta I."/>
            <person name="Ohta T."/>
            <person name="Okamoto M."/>
            <person name="Ono N."/>
            <person name="Saji S."/>
            <person name="Sakaguchi M."/>
            <person name="Sakai K."/>
            <person name="Shibata M."/>
            <person name="Shimokawa T."/>
            <person name="Song J."/>
            <person name="Takazaki Y."/>
            <person name="Terasawa K."/>
            <person name="Tsugane M."/>
            <person name="Tsuji K."/>
            <person name="Ueda S."/>
            <person name="Waki K."/>
            <person name="Yamagata H."/>
            <person name="Yamamoto M."/>
            <person name="Yamamoto S."/>
            <person name="Yamane H."/>
            <person name="Yoshiki S."/>
            <person name="Yoshihara R."/>
            <person name="Yukawa K."/>
            <person name="Zhong H."/>
            <person name="Yano M."/>
            <person name="Yuan Q."/>
            <person name="Ouyang S."/>
            <person name="Liu J."/>
            <person name="Jones K.M."/>
            <person name="Gansberger K."/>
            <person name="Moffat K."/>
            <person name="Hill J."/>
            <person name="Bera J."/>
            <person name="Fadrosh D."/>
            <person name="Jin S."/>
            <person name="Johri S."/>
            <person name="Kim M."/>
            <person name="Overton L."/>
            <person name="Reardon M."/>
            <person name="Tsitrin T."/>
            <person name="Vuong H."/>
            <person name="Weaver B."/>
            <person name="Ciecko A."/>
            <person name="Tallon L."/>
            <person name="Jackson J."/>
            <person name="Pai G."/>
            <person name="Aken S.V."/>
            <person name="Utterback T."/>
            <person name="Reidmuller S."/>
            <person name="Feldblyum T."/>
            <person name="Hsiao J."/>
            <person name="Zismann V."/>
            <person name="Iobst S."/>
            <person name="de Vazeille A.R."/>
            <person name="Buell C.R."/>
            <person name="Ying K."/>
            <person name="Li Y."/>
            <person name="Lu T."/>
            <person name="Huang Y."/>
            <person name="Zhao Q."/>
            <person name="Feng Q."/>
            <person name="Zhang L."/>
            <person name="Zhu J."/>
            <person name="Weng Q."/>
            <person name="Mu J."/>
            <person name="Lu Y."/>
            <person name="Fan D."/>
            <person name="Liu Y."/>
            <person name="Guan J."/>
            <person name="Zhang Y."/>
            <person name="Yu S."/>
            <person name="Liu X."/>
            <person name="Zhang Y."/>
            <person name="Hong G."/>
            <person name="Han B."/>
            <person name="Choisne N."/>
            <person name="Demange N."/>
            <person name="Orjeda G."/>
            <person name="Samain S."/>
            <person name="Cattolico L."/>
            <person name="Pelletier E."/>
            <person name="Couloux A."/>
            <person name="Segurens B."/>
            <person name="Wincker P."/>
            <person name="D'Hont A."/>
            <person name="Scarpelli C."/>
            <person name="Weissenbach J."/>
            <person name="Salanoubat M."/>
            <person name="Quetier F."/>
            <person name="Yu Y."/>
            <person name="Kim H.R."/>
            <person name="Rambo T."/>
            <person name="Currie J."/>
            <person name="Collura K."/>
            <person name="Luo M."/>
            <person name="Yang T."/>
            <person name="Ammiraju J.S.S."/>
            <person name="Engler F."/>
            <person name="Soderlund C."/>
            <person name="Wing R.A."/>
            <person name="Palmer L.E."/>
            <person name="de la Bastide M."/>
            <person name="Spiegel L."/>
            <person name="Nascimento L."/>
            <person name="Zutavern T."/>
            <person name="O'Shaughnessy A."/>
            <person name="Dike S."/>
            <person name="Dedhia N."/>
            <person name="Preston R."/>
            <person name="Balija V."/>
            <person name="McCombie W.R."/>
            <person name="Chow T."/>
            <person name="Chen H."/>
            <person name="Chung M."/>
            <person name="Chen C."/>
            <person name="Shaw J."/>
            <person name="Wu H."/>
            <person name="Hsiao K."/>
            <person name="Chao Y."/>
            <person name="Chu M."/>
            <person name="Cheng C."/>
            <person name="Hour A."/>
            <person name="Lee P."/>
            <person name="Lin S."/>
            <person name="Lin Y."/>
            <person name="Liou J."/>
            <person name="Liu S."/>
            <person name="Hsing Y."/>
            <person name="Raghuvanshi S."/>
            <person name="Mohanty A."/>
            <person name="Bharti A.K."/>
            <person name="Gaur A."/>
            <person name="Gupta V."/>
            <person name="Kumar D."/>
            <person name="Ravi V."/>
            <person name="Vij S."/>
            <person name="Kapur A."/>
            <person name="Khurana P."/>
            <person name="Khurana P."/>
            <person name="Khurana J.P."/>
            <person name="Tyagi A.K."/>
            <person name="Gaikwad K."/>
            <person name="Singh A."/>
            <person name="Dalal V."/>
            <person name="Srivastava S."/>
            <person name="Dixit A."/>
            <person name="Pal A.K."/>
            <person name="Ghazi I.A."/>
            <person name="Yadav M."/>
            <person name="Pandit A."/>
            <person name="Bhargava A."/>
            <person name="Sureshbabu K."/>
            <person name="Batra K."/>
            <person name="Sharma T.R."/>
            <person name="Mohapatra T."/>
            <person name="Singh N.K."/>
            <person name="Messing J."/>
            <person name="Nelson A.B."/>
            <person name="Fuks G."/>
            <person name="Kavchok S."/>
            <person name="Keizer G."/>
            <person name="Linton E."/>
            <person name="Llaca V."/>
            <person name="Song R."/>
            <person name="Tanyolac B."/>
            <person name="Young S."/>
            <person name="Ho-Il K."/>
            <person name="Hahn J.H."/>
            <person name="Sangsakoo G."/>
            <person name="Vanavichit A."/>
            <person name="de Mattos Luiz.A.T."/>
            <person name="Zimmer P.D."/>
            <person name="Malone G."/>
            <person name="Dellagostin O."/>
            <person name="de Oliveira A.C."/>
            <person name="Bevan M."/>
            <person name="Bancroft I."/>
            <person name="Minx P."/>
            <person name="Cordum H."/>
            <person name="Wilson R."/>
            <person name="Cheng Z."/>
            <person name="Jin W."/>
            <person name="Jiang J."/>
            <person name="Leong S.A."/>
            <person name="Iwama H."/>
            <person name="Gojobori T."/>
            <person name="Itoh T."/>
            <person name="Niimura Y."/>
            <person name="Fujii Y."/>
            <person name="Habara T."/>
            <person name="Sakai H."/>
            <person name="Sato Y."/>
            <person name="Wilson G."/>
            <person name="Kumar K."/>
            <person name="McCouch S."/>
            <person name="Juretic N."/>
            <person name="Hoen D."/>
            <person name="Wright S."/>
            <person name="Bruskiewich R."/>
            <person name="Bureau T."/>
            <person name="Miyao A."/>
            <person name="Hirochika H."/>
            <person name="Nishikawa T."/>
            <person name="Kadowaki K."/>
            <person name="Sugiura M."/>
            <person name="Burr B."/>
            <person name="Sasaki T."/>
        </authorList>
    </citation>
    <scope>NUCLEOTIDE SEQUENCE [LARGE SCALE GENOMIC DNA]</scope>
    <source>
        <strain evidence="3">cv. Nipponbare</strain>
    </source>
</reference>
<dbReference type="GO" id="GO:0005886">
    <property type="term" value="C:plasma membrane"/>
    <property type="evidence" value="ECO:0000318"/>
    <property type="project" value="GO_Central"/>
</dbReference>
<reference evidence="2 3" key="2">
    <citation type="journal article" date="2013" name="Plant Cell Physiol.">
        <title>Rice Annotation Project Database (RAP-DB): an integrative and interactive database for rice genomics.</title>
        <authorList>
            <person name="Sakai H."/>
            <person name="Lee S.S."/>
            <person name="Tanaka T."/>
            <person name="Numa H."/>
            <person name="Kim J."/>
            <person name="Kawahara Y."/>
            <person name="Wakimoto H."/>
            <person name="Yang C.C."/>
            <person name="Iwamoto M."/>
            <person name="Abe T."/>
            <person name="Yamada Y."/>
            <person name="Muto A."/>
            <person name="Inokuchi H."/>
            <person name="Ikemura T."/>
            <person name="Matsumoto T."/>
            <person name="Sasaki T."/>
            <person name="Itoh T."/>
        </authorList>
    </citation>
    <scope>NUCLEOTIDE SEQUENCE [LARGE SCALE GENOMIC DNA]</scope>
    <source>
        <strain evidence="3">cv. Nipponbare</strain>
    </source>
</reference>
<dbReference type="GO" id="GO:0009860">
    <property type="term" value="P:pollen tube growth"/>
    <property type="evidence" value="ECO:0000318"/>
    <property type="project" value="GO_Central"/>
</dbReference>
<reference evidence="2 3" key="3">
    <citation type="journal article" date="2013" name="Rice">
        <title>Improvement of the Oryza sativa Nipponbare reference genome using next generation sequence and optical map data.</title>
        <authorList>
            <person name="Kawahara Y."/>
            <person name="de la Bastide M."/>
            <person name="Hamilton J.P."/>
            <person name="Kanamori H."/>
            <person name="McCombie W.R."/>
            <person name="Ouyang S."/>
            <person name="Schwartz D.C."/>
            <person name="Tanaka T."/>
            <person name="Wu J."/>
            <person name="Zhou S."/>
            <person name="Childs K.L."/>
            <person name="Davidson R.M."/>
            <person name="Lin H."/>
            <person name="Quesada-Ocampo L."/>
            <person name="Vaillancourt B."/>
            <person name="Sakai H."/>
            <person name="Lee S.S."/>
            <person name="Kim J."/>
            <person name="Numa H."/>
            <person name="Itoh T."/>
            <person name="Buell C.R."/>
            <person name="Matsumoto T."/>
        </authorList>
    </citation>
    <scope>NUCLEOTIDE SEQUENCE [LARGE SCALE GENOMIC DNA]</scope>
    <source>
        <strain evidence="3">cv. Nipponbare</strain>
    </source>
</reference>
<evidence type="ECO:0000313" key="2">
    <source>
        <dbReference type="EMBL" id="BAS98531.1"/>
    </source>
</evidence>
<dbReference type="Gramene" id="Os06t0606401-01">
    <property type="protein sequence ID" value="Os06t0606401-01"/>
    <property type="gene ID" value="Os06g0606401"/>
</dbReference>
<sequence>MLCACLGGGSGEGGGAAENKPKGESLVARLLHHCQHMAHIGWDGSTSTTTSLRSWNHAAPPYVVVLLLHHRVHLVSLGGAGDIKKESAPTGPGLCSSCPAVCRSQGQLRPSLPLPPTAAGAVPPPPRRSLLSRRPPCAAASPSRLERG</sequence>
<feature type="compositionally biased region" description="Pro residues" evidence="1">
    <location>
        <begin position="112"/>
        <end position="127"/>
    </location>
</feature>
<protein>
    <submittedName>
        <fullName evidence="2">Os06g0606401 protein</fullName>
    </submittedName>
</protein>
<evidence type="ECO:0000256" key="1">
    <source>
        <dbReference type="SAM" id="MobiDB-lite"/>
    </source>
</evidence>
<keyword evidence="3" id="KW-1185">Reference proteome</keyword>
<name>A0A0P0WYF5_ORYSJ</name>
<dbReference type="AlphaFoldDB" id="A0A0P0WYF5"/>
<feature type="region of interest" description="Disordered" evidence="1">
    <location>
        <begin position="109"/>
        <end position="148"/>
    </location>
</feature>
<dbReference type="OrthoDB" id="678664at2759"/>
<organism evidence="2 3">
    <name type="scientific">Oryza sativa subsp. japonica</name>
    <name type="common">Rice</name>
    <dbReference type="NCBI Taxonomy" id="39947"/>
    <lineage>
        <taxon>Eukaryota</taxon>
        <taxon>Viridiplantae</taxon>
        <taxon>Streptophyta</taxon>
        <taxon>Embryophyta</taxon>
        <taxon>Tracheophyta</taxon>
        <taxon>Spermatophyta</taxon>
        <taxon>Magnoliopsida</taxon>
        <taxon>Liliopsida</taxon>
        <taxon>Poales</taxon>
        <taxon>Poaceae</taxon>
        <taxon>BOP clade</taxon>
        <taxon>Oryzoideae</taxon>
        <taxon>Oryzeae</taxon>
        <taxon>Oryzinae</taxon>
        <taxon>Oryza</taxon>
        <taxon>Oryza sativa</taxon>
    </lineage>
</organism>
<gene>
    <name evidence="2" type="ordered locus">Os06g0606401</name>
    <name evidence="2" type="ORF">OSNPB_060606401</name>
</gene>
<dbReference type="PaxDb" id="39947-A0A0P0WYF5"/>
<accession>A0A0P0WYF5</accession>
<dbReference type="InParanoid" id="A0A0P0WYF5"/>
<dbReference type="EMBL" id="AP014962">
    <property type="protein sequence ID" value="BAS98531.1"/>
    <property type="molecule type" value="Genomic_DNA"/>
</dbReference>
<dbReference type="Proteomes" id="UP000059680">
    <property type="component" value="Chromosome 6"/>
</dbReference>
<evidence type="ECO:0000313" key="3">
    <source>
        <dbReference type="Proteomes" id="UP000059680"/>
    </source>
</evidence>
<proteinExistence type="predicted"/>